<dbReference type="Gene3D" id="2.60.120.380">
    <property type="match status" value="1"/>
</dbReference>
<dbReference type="AlphaFoldDB" id="A0A382HDB8"/>
<protein>
    <recommendedName>
        <fullName evidence="2">Biotin-protein ligase N-terminal domain-containing protein</fullName>
    </recommendedName>
</protein>
<accession>A0A382HDB8</accession>
<evidence type="ECO:0008006" key="2">
    <source>
        <dbReference type="Google" id="ProtNLM"/>
    </source>
</evidence>
<gene>
    <name evidence="1" type="ORF">METZ01_LOCUS238003</name>
</gene>
<organism evidence="1">
    <name type="scientific">marine metagenome</name>
    <dbReference type="NCBI Taxonomy" id="408172"/>
    <lineage>
        <taxon>unclassified sequences</taxon>
        <taxon>metagenomes</taxon>
        <taxon>ecological metagenomes</taxon>
    </lineage>
</organism>
<dbReference type="InterPro" id="IPR029062">
    <property type="entry name" value="Class_I_gatase-like"/>
</dbReference>
<dbReference type="EMBL" id="UINC01060541">
    <property type="protein sequence ID" value="SVB85149.1"/>
    <property type="molecule type" value="Genomic_DNA"/>
</dbReference>
<reference evidence="1" key="1">
    <citation type="submission" date="2018-05" db="EMBL/GenBank/DDBJ databases">
        <authorList>
            <person name="Lanie J.A."/>
            <person name="Ng W.-L."/>
            <person name="Kazmierczak K.M."/>
            <person name="Andrzejewski T.M."/>
            <person name="Davidsen T.M."/>
            <person name="Wayne K.J."/>
            <person name="Tettelin H."/>
            <person name="Glass J.I."/>
            <person name="Rusch D."/>
            <person name="Podicherti R."/>
            <person name="Tsui H.-C.T."/>
            <person name="Winkler M.E."/>
        </authorList>
    </citation>
    <scope>NUCLEOTIDE SEQUENCE</scope>
</reference>
<sequence>VLLYPDGQPRFRLIYVNGGGATAHGKTLETDGRKVFRQFFNNGGSYSGSCAGSFLSGRNTNTNSLRRLGYLHIFPYNTLTSGIKKTRLGHVIPHESPLLKYHDFGGDYYVPDIYHNNGNWLSQALLKKMKHVEVLATYDLPKNRVHEGAAIWAYKKDKAAGRIINIGSHPEGSTSGEKLQITEACFRYAVDGVGTPNLKGKLKSGVERHMNKLTSDNDPDHTRIGDLQYHHFSFETTEPTTHIQVELKGEKDFDFCLYLKKDTPAFRSNADYAVTGSGNTKAIRKQLTPGKWFVSVECTTTVKAELDGCRGFFNYSGKTSVLNGAAYRIKLVTVK</sequence>
<feature type="non-terminal residue" evidence="1">
    <location>
        <position position="1"/>
    </location>
</feature>
<proteinExistence type="predicted"/>
<dbReference type="SUPFAM" id="SSF52317">
    <property type="entry name" value="Class I glutamine amidotransferase-like"/>
    <property type="match status" value="1"/>
</dbReference>
<evidence type="ECO:0000313" key="1">
    <source>
        <dbReference type="EMBL" id="SVB85149.1"/>
    </source>
</evidence>
<name>A0A382HDB8_9ZZZZ</name>